<name>A0A075K7V9_9GAMM</name>
<evidence type="ECO:0000313" key="2">
    <source>
        <dbReference type="Proteomes" id="UP000027987"/>
    </source>
</evidence>
<dbReference type="EMBL" id="CP008884">
    <property type="protein sequence ID" value="AIF48238.1"/>
    <property type="molecule type" value="Genomic_DNA"/>
</dbReference>
<dbReference type="HOGENOM" id="CLU_087908_1_0_6"/>
<dbReference type="InterPro" id="IPR009211">
    <property type="entry name" value="TagJ"/>
</dbReference>
<reference evidence="1 2" key="1">
    <citation type="submission" date="2014-07" db="EMBL/GenBank/DDBJ databases">
        <title>Complete Genome Sequence of Dyella japonica Strain A8 Isolated from Malaysian Tropical Soil.</title>
        <authorList>
            <person name="Hui R.K.H."/>
            <person name="Chen J.-W."/>
            <person name="Chan K.-G."/>
            <person name="Leung F.C.C."/>
        </authorList>
    </citation>
    <scope>NUCLEOTIDE SEQUENCE [LARGE SCALE GENOMIC DNA]</scope>
    <source>
        <strain evidence="1 2">A8</strain>
    </source>
</reference>
<dbReference type="PATRIC" id="fig|1217721.7.peg.2836"/>
<gene>
    <name evidence="1" type="ORF">HY57_13750</name>
</gene>
<organism evidence="1 2">
    <name type="scientific">Dyella japonica A8</name>
    <dbReference type="NCBI Taxonomy" id="1217721"/>
    <lineage>
        <taxon>Bacteria</taxon>
        <taxon>Pseudomonadati</taxon>
        <taxon>Pseudomonadota</taxon>
        <taxon>Gammaproteobacteria</taxon>
        <taxon>Lysobacterales</taxon>
        <taxon>Rhodanobacteraceae</taxon>
        <taxon>Dyella</taxon>
    </lineage>
</organism>
<dbReference type="Proteomes" id="UP000027987">
    <property type="component" value="Chromosome"/>
</dbReference>
<dbReference type="PIRSF" id="PIRSF029288">
    <property type="entry name" value="SciE_ImpE"/>
    <property type="match status" value="1"/>
</dbReference>
<dbReference type="STRING" id="1217721.HY57_13750"/>
<dbReference type="OrthoDB" id="5416084at2"/>
<dbReference type="Pfam" id="PF07024">
    <property type="entry name" value="ImpE"/>
    <property type="match status" value="1"/>
</dbReference>
<evidence type="ECO:0000313" key="1">
    <source>
        <dbReference type="EMBL" id="AIF48238.1"/>
    </source>
</evidence>
<keyword evidence="2" id="KW-1185">Reference proteome</keyword>
<protein>
    <submittedName>
        <fullName evidence="1">Virulence protein SciE type</fullName>
    </submittedName>
</protein>
<dbReference type="InterPro" id="IPR011990">
    <property type="entry name" value="TPR-like_helical_dom_sf"/>
</dbReference>
<dbReference type="AlphaFoldDB" id="A0A075K7V9"/>
<dbReference type="SUPFAM" id="SSF144059">
    <property type="entry name" value="ImpE-like"/>
    <property type="match status" value="1"/>
</dbReference>
<dbReference type="KEGG" id="dja:HY57_13750"/>
<accession>A0A075K7V9</accession>
<sequence>MDASAESLLRQGRPEEALQQLTAEVRQHPADAKRRVFLFQLLSLLGQWERAQHQLVVSGELDGLNSLLVGAYSAALKGELTRGAVFRGEATPTVIGEPDAWLALLLQAIRHTAEGHHVQAARLRNEAFEQAPASKGHVDGAAFQWLADADTRIGPCLEVIVSGGYAWVPFARIKSLVFEAPSDLRDKVWAPVQLTLANGGQMVGFVPARYPDTERSGDNDLLMARKTEWNDVGEETFLGIGQRMFVSDAGDYSLLDIRQIDFES</sequence>
<dbReference type="RefSeq" id="WP_026034317.1">
    <property type="nucleotide sequence ID" value="NZ_ALOY01000184.1"/>
</dbReference>
<dbReference type="Gene3D" id="1.25.40.10">
    <property type="entry name" value="Tetratricopeptide repeat domain"/>
    <property type="match status" value="1"/>
</dbReference>
<proteinExistence type="predicted"/>